<protein>
    <submittedName>
        <fullName evidence="1">Uncharacterized protein</fullName>
    </submittedName>
</protein>
<dbReference type="eggNOG" id="ENOG5030Q6F">
    <property type="taxonomic scope" value="Bacteria"/>
</dbReference>
<accession>A0A140PR39</accession>
<gene>
    <name evidence="1" type="ORF">FSDG_00766</name>
</gene>
<dbReference type="HOGENOM" id="CLU_065330_0_0_0"/>
<dbReference type="EMBL" id="CP007062">
    <property type="protein sequence ID" value="EEO42207.1"/>
    <property type="molecule type" value="Genomic_DNA"/>
</dbReference>
<dbReference type="AlphaFoldDB" id="A0A140PR39"/>
<sequence length="367" mass="43850">MYGLDRAGIYTEVETEILYVKERLEKLFPNSYSESLSKETTNYEINKKNINKIKLEKKHFSTLIRIDFSYPRFFEENNIVPLTDEFKKIIVEENLTHLINQIIDYKISSDDLYYDFLEFTIQENVKNFYKYHNIIAMFYKGLTRKYKDLDKVQYYNFSKSDNQFYTTGFIFQPFQGWKIRLYSKGHENNKNNLQKVKGAILRLEHRLTKKIIIKNFNTNKIKNITIQSIANCINKNISKNLADILIAEINLSKEILEKKFKGFRCNELNSLVRDNLEWILDEKIIDDIITNLTTRSYSRVKVYRQKVREILLTSQSQASPKRDFFGNIERLEIFFNNLILANIKVKCNTKKHLTFLCQKWTEKTSHF</sequence>
<reference evidence="1 2" key="1">
    <citation type="submission" date="2013-11" db="EMBL/GenBank/DDBJ databases">
        <title>The Genome Sequence of Fusobacterium sp. 7_1.</title>
        <authorList>
            <consortium name="The Broad Institute Genome Sequencing Platform"/>
            <person name="Earl A."/>
            <person name="Ward D."/>
            <person name="Feldgarden M."/>
            <person name="Gevers D."/>
            <person name="Strauss J."/>
            <person name="Ambrose C.E."/>
            <person name="Allen-Vercoe E."/>
            <person name="Walker B."/>
            <person name="Young S.K."/>
            <person name="Zeng Q."/>
            <person name="Gargeya S."/>
            <person name="Fitzgerald M."/>
            <person name="Haas B."/>
            <person name="Abouelleil A."/>
            <person name="Alvarado L."/>
            <person name="Arachchi H.M."/>
            <person name="Berlin A.M."/>
            <person name="Chapman S.B."/>
            <person name="Goldberg J."/>
            <person name="Griggs A."/>
            <person name="Gujja S."/>
            <person name="Hansen M."/>
            <person name="Howarth C."/>
            <person name="Imamovic A."/>
            <person name="Larimer J."/>
            <person name="McCowen C."/>
            <person name="Montmayeur A."/>
            <person name="Murphy C."/>
            <person name="Neiman D."/>
            <person name="Pearson M."/>
            <person name="Priest M."/>
            <person name="Roberts A."/>
            <person name="Saif S."/>
            <person name="Shea T."/>
            <person name="Sisk P."/>
            <person name="Sykes S."/>
            <person name="Wortman J."/>
            <person name="Nusbaum C."/>
            <person name="Birren B."/>
        </authorList>
    </citation>
    <scope>NUCLEOTIDE SEQUENCE [LARGE SCALE GENOMIC DNA]</scope>
    <source>
        <strain evidence="1 2">7_1</strain>
    </source>
</reference>
<dbReference type="Proteomes" id="UP000002799">
    <property type="component" value="Chromosome"/>
</dbReference>
<dbReference type="RefSeq" id="WP_008700814.1">
    <property type="nucleotide sequence ID" value="NZ_AKBT01000001.1"/>
</dbReference>
<organism evidence="1">
    <name type="scientific">Fusobacterium animalis 7_1</name>
    <dbReference type="NCBI Taxonomy" id="457405"/>
    <lineage>
        <taxon>Bacteria</taxon>
        <taxon>Fusobacteriati</taxon>
        <taxon>Fusobacteriota</taxon>
        <taxon>Fusobacteriia</taxon>
        <taxon>Fusobacteriales</taxon>
        <taxon>Fusobacteriaceae</taxon>
        <taxon>Fusobacterium</taxon>
    </lineage>
</organism>
<proteinExistence type="predicted"/>
<evidence type="ECO:0000313" key="2">
    <source>
        <dbReference type="Proteomes" id="UP000002799"/>
    </source>
</evidence>
<name>A0A140PR39_9FUSO</name>
<evidence type="ECO:0000313" key="1">
    <source>
        <dbReference type="EMBL" id="EEO42207.1"/>
    </source>
</evidence>
<dbReference type="KEGG" id="fne:FSDG_00766"/>